<reference evidence="3" key="1">
    <citation type="journal article" date="2019" name="Int. J. Syst. Evol. Microbiol.">
        <title>The Global Catalogue of Microorganisms (GCM) 10K type strain sequencing project: providing services to taxonomists for standard genome sequencing and annotation.</title>
        <authorList>
            <consortium name="The Broad Institute Genomics Platform"/>
            <consortium name="The Broad Institute Genome Sequencing Center for Infectious Disease"/>
            <person name="Wu L."/>
            <person name="Ma J."/>
        </authorList>
    </citation>
    <scope>NUCLEOTIDE SEQUENCE [LARGE SCALE GENOMIC DNA]</scope>
    <source>
        <strain evidence="3">KCTC 42911</strain>
    </source>
</reference>
<evidence type="ECO:0000313" key="3">
    <source>
        <dbReference type="Proteomes" id="UP001595629"/>
    </source>
</evidence>
<dbReference type="Proteomes" id="UP001595629">
    <property type="component" value="Unassembled WGS sequence"/>
</dbReference>
<accession>A0ABV7TL20</accession>
<sequence>MLMYRWLKADAFEHPPDAAGVAAGAVAAALGAVAAVAGTRFVIVVCGVTVLAGTLRTVRTVGAGAGAVRTAVAVVVGLAVVAAG</sequence>
<feature type="transmembrane region" description="Helical" evidence="1">
    <location>
        <begin position="20"/>
        <end position="51"/>
    </location>
</feature>
<protein>
    <submittedName>
        <fullName evidence="2">Uncharacterized protein</fullName>
    </submittedName>
</protein>
<proteinExistence type="predicted"/>
<evidence type="ECO:0000313" key="2">
    <source>
        <dbReference type="EMBL" id="MFC3615701.1"/>
    </source>
</evidence>
<gene>
    <name evidence="2" type="ORF">ACFORG_18250</name>
</gene>
<name>A0ABV7TL20_9RHOB</name>
<keyword evidence="1" id="KW-0812">Transmembrane</keyword>
<keyword evidence="3" id="KW-1185">Reference proteome</keyword>
<comment type="caution">
    <text evidence="2">The sequence shown here is derived from an EMBL/GenBank/DDBJ whole genome shotgun (WGS) entry which is preliminary data.</text>
</comment>
<keyword evidence="1" id="KW-0472">Membrane</keyword>
<feature type="transmembrane region" description="Helical" evidence="1">
    <location>
        <begin position="63"/>
        <end position="83"/>
    </location>
</feature>
<dbReference type="RefSeq" id="WP_386736971.1">
    <property type="nucleotide sequence ID" value="NZ_JBHRXI010000017.1"/>
</dbReference>
<keyword evidence="1" id="KW-1133">Transmembrane helix</keyword>
<dbReference type="EMBL" id="JBHRXI010000017">
    <property type="protein sequence ID" value="MFC3615701.1"/>
    <property type="molecule type" value="Genomic_DNA"/>
</dbReference>
<evidence type="ECO:0000256" key="1">
    <source>
        <dbReference type="SAM" id="Phobius"/>
    </source>
</evidence>
<organism evidence="2 3">
    <name type="scientific">Lutimaribacter marinistellae</name>
    <dbReference type="NCBI Taxonomy" id="1820329"/>
    <lineage>
        <taxon>Bacteria</taxon>
        <taxon>Pseudomonadati</taxon>
        <taxon>Pseudomonadota</taxon>
        <taxon>Alphaproteobacteria</taxon>
        <taxon>Rhodobacterales</taxon>
        <taxon>Roseobacteraceae</taxon>
        <taxon>Lutimaribacter</taxon>
    </lineage>
</organism>